<keyword evidence="6 7" id="KW-0129">CBS domain</keyword>
<organism evidence="11 12">
    <name type="scientific">Holtiella tumoricola</name>
    <dbReference type="NCBI Taxonomy" id="3018743"/>
    <lineage>
        <taxon>Bacteria</taxon>
        <taxon>Bacillati</taxon>
        <taxon>Bacillota</taxon>
        <taxon>Clostridia</taxon>
        <taxon>Lachnospirales</taxon>
        <taxon>Cellulosilyticaceae</taxon>
        <taxon>Holtiella</taxon>
    </lineage>
</organism>
<evidence type="ECO:0000256" key="3">
    <source>
        <dbReference type="ARBA" id="ARBA00022737"/>
    </source>
</evidence>
<dbReference type="PANTHER" id="PTHR43117">
    <property type="entry name" value="OSMOPROTECTANT IMPORT ATP-BINDING PROTEIN OSMV"/>
    <property type="match status" value="1"/>
</dbReference>
<dbReference type="GO" id="GO:0016887">
    <property type="term" value="F:ATP hydrolysis activity"/>
    <property type="evidence" value="ECO:0007669"/>
    <property type="project" value="UniProtKB-UniRule"/>
</dbReference>
<evidence type="ECO:0000256" key="4">
    <source>
        <dbReference type="ARBA" id="ARBA00022741"/>
    </source>
</evidence>
<evidence type="ECO:0000256" key="1">
    <source>
        <dbReference type="ARBA" id="ARBA00005417"/>
    </source>
</evidence>
<dbReference type="Proteomes" id="UP001169242">
    <property type="component" value="Unassembled WGS sequence"/>
</dbReference>
<comment type="caution">
    <text evidence="11">The sequence shown here is derived from an EMBL/GenBank/DDBJ whole genome shotgun (WGS) entry which is preliminary data.</text>
</comment>
<sequence>MIEFIDVCKKYKGTTVIDGFNLKIEKGNIVALIGESGSGKTTLLKMINRLIKLSEGQILVNGTDIGTWDPIELRRKIGYVIQQHGLFPHMTIKENIQIIPQLLGKRGEFLEAKTKALLELVGLDPKIFIDRYPAQLSGGQQQRVGVARALITDPEIILMDEPFSALDPMTRSDLQDQLLNIQEEFNKTIVFVTHDMDEAIKLADKICILRNGKILQYDTPENILKHPNGEYVEQFIGKGKIWNNPALIKPIDAAIANPGTISKKRTVLQAMETMREKKIDGLLVVDKDKVLLGYVGLSKMKKIEHGQLTIEQVMSSDVPTIDENGTLIDVVDQFSNTQLGYLAIVDEEDRLKGLITRSSLLSLLGSQFIEKGDE</sequence>
<evidence type="ECO:0000256" key="2">
    <source>
        <dbReference type="ARBA" id="ARBA00022448"/>
    </source>
</evidence>
<evidence type="ECO:0000256" key="7">
    <source>
        <dbReference type="PROSITE-ProRule" id="PRU00703"/>
    </source>
</evidence>
<keyword evidence="2 8" id="KW-0813">Transport</keyword>
<feature type="domain" description="CBS" evidence="10">
    <location>
        <begin position="248"/>
        <end position="310"/>
    </location>
</feature>
<dbReference type="InterPro" id="IPR003439">
    <property type="entry name" value="ABC_transporter-like_ATP-bd"/>
</dbReference>
<gene>
    <name evidence="11" type="ORF">PBV87_05245</name>
</gene>
<reference evidence="11" key="1">
    <citation type="journal article" date="2023" name="Int. J. Syst. Evol. Microbiol.">
        <title>&lt;i&gt;Holtiella tumoricola&lt;/i&gt; gen. nov. sp. nov., isolated from a human clinical sample.</title>
        <authorList>
            <person name="Allen-Vercoe E."/>
            <person name="Daigneault M.C."/>
            <person name="Vancuren S.J."/>
            <person name="Cochrane K."/>
            <person name="O'Neal L.L."/>
            <person name="Sankaranarayanan K."/>
            <person name="Lawson P.A."/>
        </authorList>
    </citation>
    <scope>NUCLEOTIDE SEQUENCE</scope>
    <source>
        <strain evidence="11">CC70A</strain>
    </source>
</reference>
<dbReference type="SUPFAM" id="SSF52540">
    <property type="entry name" value="P-loop containing nucleoside triphosphate hydrolases"/>
    <property type="match status" value="1"/>
</dbReference>
<comment type="subunit">
    <text evidence="8">The complex is probably composed of two ATP-binding proteins, two transmembrane proteins and a solute-binding protein.</text>
</comment>
<evidence type="ECO:0000313" key="11">
    <source>
        <dbReference type="EMBL" id="MDA3730905.1"/>
    </source>
</evidence>
<feature type="domain" description="CBS" evidence="10">
    <location>
        <begin position="314"/>
        <end position="371"/>
    </location>
</feature>
<dbReference type="EMBL" id="JAQIFT010000016">
    <property type="protein sequence ID" value="MDA3730905.1"/>
    <property type="molecule type" value="Genomic_DNA"/>
</dbReference>
<dbReference type="InterPro" id="IPR003593">
    <property type="entry name" value="AAA+_ATPase"/>
</dbReference>
<dbReference type="Gene3D" id="3.40.50.300">
    <property type="entry name" value="P-loop containing nucleotide triphosphate hydrolases"/>
    <property type="match status" value="1"/>
</dbReference>
<dbReference type="SMART" id="SM00116">
    <property type="entry name" value="CBS"/>
    <property type="match status" value="2"/>
</dbReference>
<evidence type="ECO:0000256" key="6">
    <source>
        <dbReference type="ARBA" id="ARBA00023122"/>
    </source>
</evidence>
<keyword evidence="12" id="KW-1185">Reference proteome</keyword>
<dbReference type="InterPro" id="IPR005892">
    <property type="entry name" value="Gly-betaine_transp_ATP-bd"/>
</dbReference>
<dbReference type="PANTHER" id="PTHR43117:SF4">
    <property type="entry name" value="OSMOPROTECTANT IMPORT ATP-BINDING PROTEIN OSMV"/>
    <property type="match status" value="1"/>
</dbReference>
<dbReference type="GO" id="GO:0005886">
    <property type="term" value="C:plasma membrane"/>
    <property type="evidence" value="ECO:0007669"/>
    <property type="project" value="UniProtKB-SubCell"/>
</dbReference>
<dbReference type="GO" id="GO:0031460">
    <property type="term" value="P:glycine betaine transport"/>
    <property type="evidence" value="ECO:0007669"/>
    <property type="project" value="InterPro"/>
</dbReference>
<dbReference type="Pfam" id="PF00005">
    <property type="entry name" value="ABC_tran"/>
    <property type="match status" value="1"/>
</dbReference>
<accession>A0AA42DKU1</accession>
<dbReference type="SMART" id="SM00382">
    <property type="entry name" value="AAA"/>
    <property type="match status" value="1"/>
</dbReference>
<dbReference type="FunFam" id="3.40.50.300:FF:000425">
    <property type="entry name" value="Probable ABC transporter, ATP-binding subunit"/>
    <property type="match status" value="1"/>
</dbReference>
<dbReference type="SUPFAM" id="SSF54631">
    <property type="entry name" value="CBS-domain pair"/>
    <property type="match status" value="1"/>
</dbReference>
<evidence type="ECO:0000256" key="5">
    <source>
        <dbReference type="ARBA" id="ARBA00022840"/>
    </source>
</evidence>
<dbReference type="PROSITE" id="PS00211">
    <property type="entry name" value="ABC_TRANSPORTER_1"/>
    <property type="match status" value="1"/>
</dbReference>
<dbReference type="PROSITE" id="PS50893">
    <property type="entry name" value="ABC_TRANSPORTER_2"/>
    <property type="match status" value="1"/>
</dbReference>
<comment type="subcellular location">
    <subcellularLocation>
        <location evidence="8">Cell inner membrane</location>
        <topology evidence="8">Peripheral membrane protein</topology>
    </subcellularLocation>
</comment>
<feature type="domain" description="ABC transporter" evidence="9">
    <location>
        <begin position="2"/>
        <end position="236"/>
    </location>
</feature>
<dbReference type="RefSeq" id="WP_271011396.1">
    <property type="nucleotide sequence ID" value="NZ_JAQIFT010000016.1"/>
</dbReference>
<evidence type="ECO:0000259" key="10">
    <source>
        <dbReference type="PROSITE" id="PS51371"/>
    </source>
</evidence>
<dbReference type="Pfam" id="PF00571">
    <property type="entry name" value="CBS"/>
    <property type="match status" value="2"/>
</dbReference>
<keyword evidence="5 8" id="KW-0067">ATP-binding</keyword>
<protein>
    <recommendedName>
        <fullName evidence="8">Quaternary amine transport ATP-binding protein</fullName>
        <ecNumber evidence="8">7.6.2.9</ecNumber>
    </recommendedName>
</protein>
<dbReference type="InterPro" id="IPR000644">
    <property type="entry name" value="CBS_dom"/>
</dbReference>
<keyword evidence="8" id="KW-1003">Cell membrane</keyword>
<comment type="similarity">
    <text evidence="1 8">Belongs to the ABC transporter superfamily.</text>
</comment>
<dbReference type="InterPro" id="IPR027417">
    <property type="entry name" value="P-loop_NTPase"/>
</dbReference>
<dbReference type="Gene3D" id="3.10.580.10">
    <property type="entry name" value="CBS-domain"/>
    <property type="match status" value="1"/>
</dbReference>
<keyword evidence="4 8" id="KW-0547">Nucleotide-binding</keyword>
<dbReference type="GO" id="GO:0005524">
    <property type="term" value="F:ATP binding"/>
    <property type="evidence" value="ECO:0007669"/>
    <property type="project" value="UniProtKB-UniRule"/>
</dbReference>
<dbReference type="InterPro" id="IPR046342">
    <property type="entry name" value="CBS_dom_sf"/>
</dbReference>
<dbReference type="GO" id="GO:0015418">
    <property type="term" value="F:ABC-type quaternary ammonium compound transporting activity"/>
    <property type="evidence" value="ECO:0007669"/>
    <property type="project" value="UniProtKB-EC"/>
</dbReference>
<dbReference type="PROSITE" id="PS51371">
    <property type="entry name" value="CBS"/>
    <property type="match status" value="2"/>
</dbReference>
<dbReference type="AlphaFoldDB" id="A0AA42DKU1"/>
<dbReference type="EC" id="7.6.2.9" evidence="8"/>
<proteinExistence type="inferred from homology"/>
<evidence type="ECO:0000313" key="12">
    <source>
        <dbReference type="Proteomes" id="UP001169242"/>
    </source>
</evidence>
<dbReference type="GO" id="GO:0006865">
    <property type="term" value="P:amino acid transport"/>
    <property type="evidence" value="ECO:0007669"/>
    <property type="project" value="UniProtKB-UniRule"/>
</dbReference>
<keyword evidence="3" id="KW-0677">Repeat</keyword>
<comment type="catalytic activity">
    <reaction evidence="8">
        <text>a quaternary ammonium(out) + ATP + H2O = a quaternary ammonium(in) + ADP + phosphate + H(+)</text>
        <dbReference type="Rhea" id="RHEA:11036"/>
        <dbReference type="ChEBI" id="CHEBI:15377"/>
        <dbReference type="ChEBI" id="CHEBI:15378"/>
        <dbReference type="ChEBI" id="CHEBI:30616"/>
        <dbReference type="ChEBI" id="CHEBI:35267"/>
        <dbReference type="ChEBI" id="CHEBI:43474"/>
        <dbReference type="ChEBI" id="CHEBI:456216"/>
    </reaction>
</comment>
<keyword evidence="8" id="KW-0997">Cell inner membrane</keyword>
<evidence type="ECO:0000256" key="8">
    <source>
        <dbReference type="RuleBase" id="RU369116"/>
    </source>
</evidence>
<dbReference type="InterPro" id="IPR017871">
    <property type="entry name" value="ABC_transporter-like_CS"/>
</dbReference>
<dbReference type="NCBIfam" id="TIGR01186">
    <property type="entry name" value="proV"/>
    <property type="match status" value="1"/>
</dbReference>
<evidence type="ECO:0000259" key="9">
    <source>
        <dbReference type="PROSITE" id="PS50893"/>
    </source>
</evidence>
<name>A0AA42DKU1_9FIRM</name>
<keyword evidence="8" id="KW-0472">Membrane</keyword>